<keyword evidence="5" id="KW-1185">Reference proteome</keyword>
<feature type="coiled-coil region" evidence="1">
    <location>
        <begin position="225"/>
        <end position="252"/>
    </location>
</feature>
<protein>
    <submittedName>
        <fullName evidence="4">26722_t:CDS:1</fullName>
    </submittedName>
</protein>
<dbReference type="OrthoDB" id="2393762at2759"/>
<keyword evidence="2" id="KW-0472">Membrane</keyword>
<feature type="transmembrane region" description="Helical" evidence="2">
    <location>
        <begin position="98"/>
        <end position="121"/>
    </location>
</feature>
<evidence type="ECO:0000256" key="1">
    <source>
        <dbReference type="SAM" id="Coils"/>
    </source>
</evidence>
<feature type="transmembrane region" description="Helical" evidence="2">
    <location>
        <begin position="164"/>
        <end position="188"/>
    </location>
</feature>
<name>A0A9N9G1C6_9GLOM</name>
<accession>A0A9N9G1C6</accession>
<sequence length="279" mass="32824">MVKLLILIIILFVNIILVGSEDTNSIYNSNDPEVISPSKEGVEHIFDLMIVIILYMITEKIPLGIAAALLNFLFQVFVCTMSYFFIIRAYNTTNDYFFIQYLITYSVFTLFVIPSSIYFLYRAIITIKHLHYYKTKIPIAEQTEQTSEESKHKKKLKKDQLKHMYYSFSIQITIYITLFIAHLTFFIIAFNRHYVFHLAYWVILLPSLIFIVFTIIEVICAAIFEIDEITELKDLEERVKKLEESKESKKSKPNYGPCMNVIVDFHDRIKNRIIMGMLN</sequence>
<proteinExistence type="predicted"/>
<feature type="chain" id="PRO_5040193109" evidence="3">
    <location>
        <begin position="21"/>
        <end position="279"/>
    </location>
</feature>
<dbReference type="EMBL" id="CAJVPY010002743">
    <property type="protein sequence ID" value="CAG8570643.1"/>
    <property type="molecule type" value="Genomic_DNA"/>
</dbReference>
<comment type="caution">
    <text evidence="4">The sequence shown here is derived from an EMBL/GenBank/DDBJ whole genome shotgun (WGS) entry which is preliminary data.</text>
</comment>
<keyword evidence="1" id="KW-0175">Coiled coil</keyword>
<evidence type="ECO:0000256" key="2">
    <source>
        <dbReference type="SAM" id="Phobius"/>
    </source>
</evidence>
<gene>
    <name evidence="4" type="ORF">DERYTH_LOCUS6190</name>
</gene>
<organism evidence="4 5">
    <name type="scientific">Dentiscutata erythropus</name>
    <dbReference type="NCBI Taxonomy" id="1348616"/>
    <lineage>
        <taxon>Eukaryota</taxon>
        <taxon>Fungi</taxon>
        <taxon>Fungi incertae sedis</taxon>
        <taxon>Mucoromycota</taxon>
        <taxon>Glomeromycotina</taxon>
        <taxon>Glomeromycetes</taxon>
        <taxon>Diversisporales</taxon>
        <taxon>Gigasporaceae</taxon>
        <taxon>Dentiscutata</taxon>
    </lineage>
</organism>
<reference evidence="4" key="1">
    <citation type="submission" date="2021-06" db="EMBL/GenBank/DDBJ databases">
        <authorList>
            <person name="Kallberg Y."/>
            <person name="Tangrot J."/>
            <person name="Rosling A."/>
        </authorList>
    </citation>
    <scope>NUCLEOTIDE SEQUENCE</scope>
    <source>
        <strain evidence="4">MA453B</strain>
    </source>
</reference>
<feature type="signal peptide" evidence="3">
    <location>
        <begin position="1"/>
        <end position="20"/>
    </location>
</feature>
<keyword evidence="2" id="KW-1133">Transmembrane helix</keyword>
<evidence type="ECO:0000256" key="3">
    <source>
        <dbReference type="SAM" id="SignalP"/>
    </source>
</evidence>
<keyword evidence="2" id="KW-0812">Transmembrane</keyword>
<dbReference type="Proteomes" id="UP000789405">
    <property type="component" value="Unassembled WGS sequence"/>
</dbReference>
<dbReference type="AlphaFoldDB" id="A0A9N9G1C6"/>
<feature type="transmembrane region" description="Helical" evidence="2">
    <location>
        <begin position="42"/>
        <end position="58"/>
    </location>
</feature>
<evidence type="ECO:0000313" key="5">
    <source>
        <dbReference type="Proteomes" id="UP000789405"/>
    </source>
</evidence>
<feature type="transmembrane region" description="Helical" evidence="2">
    <location>
        <begin position="200"/>
        <end position="224"/>
    </location>
</feature>
<keyword evidence="3" id="KW-0732">Signal</keyword>
<feature type="transmembrane region" description="Helical" evidence="2">
    <location>
        <begin position="65"/>
        <end position="86"/>
    </location>
</feature>
<evidence type="ECO:0000313" key="4">
    <source>
        <dbReference type="EMBL" id="CAG8570643.1"/>
    </source>
</evidence>